<evidence type="ECO:0000256" key="2">
    <source>
        <dbReference type="PIRSR" id="PIRSR605754-1"/>
    </source>
</evidence>
<dbReference type="NCBIfam" id="TIGR01076">
    <property type="entry name" value="sortase_fam"/>
    <property type="match status" value="1"/>
</dbReference>
<dbReference type="OrthoDB" id="154054at2"/>
<protein>
    <submittedName>
        <fullName evidence="3">Sortase A</fullName>
    </submittedName>
</protein>
<dbReference type="InterPro" id="IPR042000">
    <property type="entry name" value="Sortase_D_2"/>
</dbReference>
<evidence type="ECO:0000313" key="4">
    <source>
        <dbReference type="Proteomes" id="UP000243406"/>
    </source>
</evidence>
<evidence type="ECO:0000313" key="3">
    <source>
        <dbReference type="EMBL" id="SKB29253.1"/>
    </source>
</evidence>
<dbReference type="EMBL" id="FUYN01000001">
    <property type="protein sequence ID" value="SKB29253.1"/>
    <property type="molecule type" value="Genomic_DNA"/>
</dbReference>
<dbReference type="InterPro" id="IPR005754">
    <property type="entry name" value="Sortase"/>
</dbReference>
<reference evidence="4" key="1">
    <citation type="submission" date="2017-02" db="EMBL/GenBank/DDBJ databases">
        <authorList>
            <person name="Varghese N."/>
            <person name="Submissions S."/>
        </authorList>
    </citation>
    <scope>NUCLEOTIDE SEQUENCE [LARGE SCALE GENOMIC DNA]</scope>
    <source>
        <strain evidence="4">ATCC 35199</strain>
    </source>
</reference>
<evidence type="ECO:0000256" key="1">
    <source>
        <dbReference type="ARBA" id="ARBA00022801"/>
    </source>
</evidence>
<dbReference type="Gene3D" id="2.40.260.10">
    <property type="entry name" value="Sortase"/>
    <property type="match status" value="1"/>
</dbReference>
<gene>
    <name evidence="3" type="ORF">SAMN02745120_0702</name>
</gene>
<dbReference type="AlphaFoldDB" id="A0A1T5A3N1"/>
<keyword evidence="1" id="KW-0378">Hydrolase</keyword>
<feature type="active site" description="Proton donor/acceptor" evidence="2">
    <location>
        <position position="125"/>
    </location>
</feature>
<dbReference type="GO" id="GO:0016787">
    <property type="term" value="F:hydrolase activity"/>
    <property type="evidence" value="ECO:0007669"/>
    <property type="project" value="UniProtKB-KW"/>
</dbReference>
<dbReference type="Pfam" id="PF04203">
    <property type="entry name" value="Sortase"/>
    <property type="match status" value="1"/>
</dbReference>
<keyword evidence="4" id="KW-1185">Reference proteome</keyword>
<name>A0A1T5A3N1_9FIRM</name>
<feature type="active site" description="Acyl-thioester intermediate" evidence="2">
    <location>
        <position position="187"/>
    </location>
</feature>
<sequence>MKKKISLILIILGLILILIPIGGNIYNKNKQDEMIRDFEETFQTVSSTDEGEPLKEGEFVIVDINSNDNSKIDIGSVIGIIHIPRIELTLPLMEGTTEKVLLQAIGHMKETPMPGQIGNAAFAGHRSHTFSRFFNRLGELGLLDEVYIKTKTTQQKYEVYDILIVKPTDIHVLEPDLDVPTITLITCHPMYSNKQRLIVKAKLIEEKPLSEIK</sequence>
<accession>A0A1T5A3N1</accession>
<dbReference type="RefSeq" id="WP_159446374.1">
    <property type="nucleotide sequence ID" value="NZ_DAMBHZ010000004.1"/>
</dbReference>
<dbReference type="Proteomes" id="UP000243406">
    <property type="component" value="Unassembled WGS sequence"/>
</dbReference>
<dbReference type="SUPFAM" id="SSF63817">
    <property type="entry name" value="Sortase"/>
    <property type="match status" value="1"/>
</dbReference>
<proteinExistence type="predicted"/>
<dbReference type="InterPro" id="IPR023365">
    <property type="entry name" value="Sortase_dom-sf"/>
</dbReference>
<dbReference type="CDD" id="cd06166">
    <property type="entry name" value="Sortase_D_2"/>
    <property type="match status" value="1"/>
</dbReference>
<organism evidence="3 4">
    <name type="scientific">Acetoanaerobium noterae</name>
    <dbReference type="NCBI Taxonomy" id="745369"/>
    <lineage>
        <taxon>Bacteria</taxon>
        <taxon>Bacillati</taxon>
        <taxon>Bacillota</taxon>
        <taxon>Clostridia</taxon>
        <taxon>Peptostreptococcales</taxon>
        <taxon>Filifactoraceae</taxon>
        <taxon>Acetoanaerobium</taxon>
    </lineage>
</organism>